<reference evidence="1" key="1">
    <citation type="submission" date="2022-03" db="EMBL/GenBank/DDBJ databases">
        <authorList>
            <person name="Lindestad O."/>
        </authorList>
    </citation>
    <scope>NUCLEOTIDE SEQUENCE</scope>
</reference>
<proteinExistence type="predicted"/>
<evidence type="ECO:0000313" key="1">
    <source>
        <dbReference type="EMBL" id="CAH2208020.1"/>
    </source>
</evidence>
<evidence type="ECO:0000313" key="2">
    <source>
        <dbReference type="Proteomes" id="UP000838756"/>
    </source>
</evidence>
<keyword evidence="2" id="KW-1185">Reference proteome</keyword>
<accession>A0A8S4QII6</accession>
<organism evidence="1 2">
    <name type="scientific">Pararge aegeria aegeria</name>
    <dbReference type="NCBI Taxonomy" id="348720"/>
    <lineage>
        <taxon>Eukaryota</taxon>
        <taxon>Metazoa</taxon>
        <taxon>Ecdysozoa</taxon>
        <taxon>Arthropoda</taxon>
        <taxon>Hexapoda</taxon>
        <taxon>Insecta</taxon>
        <taxon>Pterygota</taxon>
        <taxon>Neoptera</taxon>
        <taxon>Endopterygota</taxon>
        <taxon>Lepidoptera</taxon>
        <taxon>Glossata</taxon>
        <taxon>Ditrysia</taxon>
        <taxon>Papilionoidea</taxon>
        <taxon>Nymphalidae</taxon>
        <taxon>Satyrinae</taxon>
        <taxon>Satyrini</taxon>
        <taxon>Parargina</taxon>
        <taxon>Pararge</taxon>
    </lineage>
</organism>
<gene>
    <name evidence="1" type="primary">jg1837</name>
    <name evidence="1" type="ORF">PAEG_LOCUS637</name>
</gene>
<dbReference type="EMBL" id="CAKXAJ010001996">
    <property type="protein sequence ID" value="CAH2208020.1"/>
    <property type="molecule type" value="Genomic_DNA"/>
</dbReference>
<name>A0A8S4QII6_9NEOP</name>
<protein>
    <submittedName>
        <fullName evidence="1">Jg1837 protein</fullName>
    </submittedName>
</protein>
<sequence>KEERRKEKKVKSMKKFQNRCRVLAERRVYGQGSELRVSMRISLPVVV</sequence>
<feature type="non-terminal residue" evidence="1">
    <location>
        <position position="1"/>
    </location>
</feature>
<dbReference type="Proteomes" id="UP000838756">
    <property type="component" value="Unassembled WGS sequence"/>
</dbReference>
<comment type="caution">
    <text evidence="1">The sequence shown here is derived from an EMBL/GenBank/DDBJ whole genome shotgun (WGS) entry which is preliminary data.</text>
</comment>
<dbReference type="AlphaFoldDB" id="A0A8S4QII6"/>